<keyword evidence="3" id="KW-0378">Hydrolase</keyword>
<evidence type="ECO:0000256" key="5">
    <source>
        <dbReference type="SAM" id="SignalP"/>
    </source>
</evidence>
<evidence type="ECO:0000313" key="7">
    <source>
        <dbReference type="Proteomes" id="UP001601976"/>
    </source>
</evidence>
<dbReference type="Proteomes" id="UP001601976">
    <property type="component" value="Unassembled WGS sequence"/>
</dbReference>
<accession>A0ABW6RAU1</accession>
<dbReference type="SMART" id="SM00191">
    <property type="entry name" value="Int_alpha"/>
    <property type="match status" value="5"/>
</dbReference>
<dbReference type="Pfam" id="PF13517">
    <property type="entry name" value="FG-GAP_3"/>
    <property type="match status" value="1"/>
</dbReference>
<sequence length="492" mass="48930">MPVKTLRTSVALAVAVVSAVVALPAAAHAAPAAPTASTTARGDDFNGDGYADVATAAPAATVNGRAKAGYVAVMYGSATGLRTASKQVFSQATTGIPGVAEEGDAFGAAVTTEDLDRDGYADLIVGATGEDVGTVEDAGILSVVWGGAKGLAGGAVLAEGKTLREQVGKLVKAGDFDADGNPDVATITESREIRLLSGPFGRDGAARATSQTPDTAGDTRFLDTSVADVNGDGTDDLVAAVNSSEEWDSRSVFYWRGTPDGFAPAAPVVGTNGYSIEGGEHIAAGDVNKDGYADLVVGRSVDGYDSDVDIPMAKGGMVTYVPGSATGPQGTKAKIFNQDSPGIPGAAENDDAFGSSVSINDVNGDGYGDIAIGVFGEALGTLKRAGSVTVLRGSATGPTGIGAQGFNQDTPGVTGVAETDDFFGLAVKLVDTNRDARAELVVGAPRENAGAGSVWVLPGTTAGITATGSFTFGAATLGTAASAAALGSSFNR</sequence>
<name>A0ABW6RAU1_9ACTN</name>
<organism evidence="6 7">
    <name type="scientific">Streptomyces flavidovirens</name>
    <dbReference type="NCBI Taxonomy" id="67298"/>
    <lineage>
        <taxon>Bacteria</taxon>
        <taxon>Bacillati</taxon>
        <taxon>Actinomycetota</taxon>
        <taxon>Actinomycetes</taxon>
        <taxon>Kitasatosporales</taxon>
        <taxon>Streptomycetaceae</taxon>
        <taxon>Streptomyces</taxon>
    </lineage>
</organism>
<dbReference type="Gene3D" id="2.130.10.130">
    <property type="entry name" value="Integrin alpha, N-terminal"/>
    <property type="match status" value="4"/>
</dbReference>
<dbReference type="PANTHER" id="PTHR23221:SF7">
    <property type="entry name" value="PHOSPHATIDYLINOSITOL-GLYCAN-SPECIFIC PHOSPHOLIPASE D"/>
    <property type="match status" value="1"/>
</dbReference>
<dbReference type="Pfam" id="PF01839">
    <property type="entry name" value="FG-GAP"/>
    <property type="match status" value="4"/>
</dbReference>
<keyword evidence="7" id="KW-1185">Reference proteome</keyword>
<keyword evidence="1 5" id="KW-0732">Signal</keyword>
<proteinExistence type="predicted"/>
<evidence type="ECO:0000256" key="1">
    <source>
        <dbReference type="ARBA" id="ARBA00022729"/>
    </source>
</evidence>
<dbReference type="RefSeq" id="WP_387894090.1">
    <property type="nucleotide sequence ID" value="NZ_JBIAPK010000001.1"/>
</dbReference>
<dbReference type="InterPro" id="IPR013519">
    <property type="entry name" value="Int_alpha_beta-p"/>
</dbReference>
<dbReference type="EMBL" id="JBIAPK010000001">
    <property type="protein sequence ID" value="MFF3338133.1"/>
    <property type="molecule type" value="Genomic_DNA"/>
</dbReference>
<feature type="signal peptide" evidence="5">
    <location>
        <begin position="1"/>
        <end position="29"/>
    </location>
</feature>
<reference evidence="6 7" key="1">
    <citation type="submission" date="2024-10" db="EMBL/GenBank/DDBJ databases">
        <title>The Natural Products Discovery Center: Release of the First 8490 Sequenced Strains for Exploring Actinobacteria Biosynthetic Diversity.</title>
        <authorList>
            <person name="Kalkreuter E."/>
            <person name="Kautsar S.A."/>
            <person name="Yang D."/>
            <person name="Bader C.D."/>
            <person name="Teijaro C.N."/>
            <person name="Fluegel L."/>
            <person name="Davis C.M."/>
            <person name="Simpson J.R."/>
            <person name="Lauterbach L."/>
            <person name="Steele A.D."/>
            <person name="Gui C."/>
            <person name="Meng S."/>
            <person name="Li G."/>
            <person name="Viehrig K."/>
            <person name="Ye F."/>
            <person name="Su P."/>
            <person name="Kiefer A.F."/>
            <person name="Nichols A."/>
            <person name="Cepeda A.J."/>
            <person name="Yan W."/>
            <person name="Fan B."/>
            <person name="Jiang Y."/>
            <person name="Adhikari A."/>
            <person name="Zheng C.-J."/>
            <person name="Schuster L."/>
            <person name="Cowan T.M."/>
            <person name="Smanski M.J."/>
            <person name="Chevrette M.G."/>
            <person name="De Carvalho L.P.S."/>
            <person name="Shen B."/>
        </authorList>
    </citation>
    <scope>NUCLEOTIDE SEQUENCE [LARGE SCALE GENOMIC DNA]</scope>
    <source>
        <strain evidence="6 7">NPDC003029</strain>
    </source>
</reference>
<dbReference type="InterPro" id="IPR028994">
    <property type="entry name" value="Integrin_alpha_N"/>
</dbReference>
<evidence type="ECO:0000256" key="4">
    <source>
        <dbReference type="ARBA" id="ARBA00023180"/>
    </source>
</evidence>
<evidence type="ECO:0000313" key="6">
    <source>
        <dbReference type="EMBL" id="MFF3338133.1"/>
    </source>
</evidence>
<feature type="chain" id="PRO_5045969849" evidence="5">
    <location>
        <begin position="30"/>
        <end position="492"/>
    </location>
</feature>
<dbReference type="InterPro" id="IPR013517">
    <property type="entry name" value="FG-GAP"/>
</dbReference>
<dbReference type="SUPFAM" id="SSF69318">
    <property type="entry name" value="Integrin alpha N-terminal domain"/>
    <property type="match status" value="2"/>
</dbReference>
<dbReference type="PANTHER" id="PTHR23221">
    <property type="entry name" value="GLYCOSYLPHOSPHATIDYLINOSITOL PHOSPHOLIPASE D"/>
    <property type="match status" value="1"/>
</dbReference>
<dbReference type="PROSITE" id="PS51470">
    <property type="entry name" value="FG_GAP"/>
    <property type="match status" value="2"/>
</dbReference>
<keyword evidence="2" id="KW-0677">Repeat</keyword>
<keyword evidence="4" id="KW-0325">Glycoprotein</keyword>
<protein>
    <submittedName>
        <fullName evidence="6">FG-GAP-like repeat-containing protein</fullName>
    </submittedName>
</protein>
<comment type="caution">
    <text evidence="6">The sequence shown here is derived from an EMBL/GenBank/DDBJ whole genome shotgun (WGS) entry which is preliminary data.</text>
</comment>
<evidence type="ECO:0000256" key="3">
    <source>
        <dbReference type="ARBA" id="ARBA00022801"/>
    </source>
</evidence>
<gene>
    <name evidence="6" type="ORF">ACFYWW_05255</name>
</gene>
<evidence type="ECO:0000256" key="2">
    <source>
        <dbReference type="ARBA" id="ARBA00022737"/>
    </source>
</evidence>